<feature type="domain" description="Glycosyl transferase family 1" evidence="1">
    <location>
        <begin position="204"/>
        <end position="366"/>
    </location>
</feature>
<accession>A0A1X7AAJ1</accession>
<dbReference type="EC" id="2.4.1.21" evidence="3"/>
<organism evidence="3 4">
    <name type="scientific">Pseudooceanicola marinus</name>
    <dbReference type="NCBI Taxonomy" id="396013"/>
    <lineage>
        <taxon>Bacteria</taxon>
        <taxon>Pseudomonadati</taxon>
        <taxon>Pseudomonadota</taxon>
        <taxon>Alphaproteobacteria</taxon>
        <taxon>Rhodobacterales</taxon>
        <taxon>Paracoccaceae</taxon>
        <taxon>Pseudooceanicola</taxon>
    </lineage>
</organism>
<keyword evidence="3" id="KW-0328">Glycosyltransferase</keyword>
<dbReference type="EMBL" id="FWFN01000012">
    <property type="protein sequence ID" value="SLN74375.1"/>
    <property type="molecule type" value="Genomic_DNA"/>
</dbReference>
<dbReference type="SUPFAM" id="SSF53756">
    <property type="entry name" value="UDP-Glycosyltransferase/glycogen phosphorylase"/>
    <property type="match status" value="1"/>
</dbReference>
<evidence type="ECO:0000313" key="3">
    <source>
        <dbReference type="EMBL" id="SLN74375.1"/>
    </source>
</evidence>
<dbReference type="RefSeq" id="WP_085890151.1">
    <property type="nucleotide sequence ID" value="NZ_FWFN01000012.1"/>
</dbReference>
<dbReference type="Pfam" id="PF13439">
    <property type="entry name" value="Glyco_transf_4"/>
    <property type="match status" value="1"/>
</dbReference>
<dbReference type="Proteomes" id="UP000193963">
    <property type="component" value="Unassembled WGS sequence"/>
</dbReference>
<dbReference type="PANTHER" id="PTHR12526">
    <property type="entry name" value="GLYCOSYLTRANSFERASE"/>
    <property type="match status" value="1"/>
</dbReference>
<dbReference type="GO" id="GO:0009011">
    <property type="term" value="F:alpha-1,4-glucan glucosyltransferase (ADP-glucose donor) activity"/>
    <property type="evidence" value="ECO:0007669"/>
    <property type="project" value="UniProtKB-EC"/>
</dbReference>
<dbReference type="InterPro" id="IPR001296">
    <property type="entry name" value="Glyco_trans_1"/>
</dbReference>
<feature type="domain" description="Glycosyltransferase subfamily 4-like N-terminal" evidence="2">
    <location>
        <begin position="18"/>
        <end position="190"/>
    </location>
</feature>
<evidence type="ECO:0000313" key="4">
    <source>
        <dbReference type="Proteomes" id="UP000193963"/>
    </source>
</evidence>
<reference evidence="3 4" key="1">
    <citation type="submission" date="2017-03" db="EMBL/GenBank/DDBJ databases">
        <authorList>
            <person name="Afonso C.L."/>
            <person name="Miller P.J."/>
            <person name="Scott M.A."/>
            <person name="Spackman E."/>
            <person name="Goraichik I."/>
            <person name="Dimitrov K.M."/>
            <person name="Suarez D.L."/>
            <person name="Swayne D.E."/>
        </authorList>
    </citation>
    <scope>NUCLEOTIDE SEQUENCE [LARGE SCALE GENOMIC DNA]</scope>
    <source>
        <strain evidence="3 4">CECT 7751</strain>
    </source>
</reference>
<gene>
    <name evidence="3" type="primary">glgA</name>
    <name evidence="3" type="ORF">PSM7751_04139</name>
</gene>
<keyword evidence="3" id="KW-0808">Transferase</keyword>
<proteinExistence type="predicted"/>
<evidence type="ECO:0000259" key="1">
    <source>
        <dbReference type="Pfam" id="PF00534"/>
    </source>
</evidence>
<evidence type="ECO:0000259" key="2">
    <source>
        <dbReference type="Pfam" id="PF13439"/>
    </source>
</evidence>
<sequence length="403" mass="43595">MVSRRILMLANRFPPETFGGAEQQCLRLSQALVRLGHRPHILTSYGNPETPPHEMLGDVPISRLYTPDPPQNGGPAIGSTIRYARAVPRWLDSQPPFDIIHCHQAKINAWIGVREAVRRGLTSVVKPGAAGPNFDFFSLEKKKFFYGKYAARYVAKHADAVVAISHEMRQDLIDYGLSEKQRHFIPNGVPIPDWDAAGKAAIRARIRAEVGLSDSDQMVLFVGRMVTQKNVDTLLKAFARVPGQAHLVLLGDGALLDENRALAAELGIGERAHFRGRVDNVTEYLAASDLFVLPAIAEGMSNALLEAMAAGAAPLASRVSGNTDLVRDGENGWLYGPPRDPEALAAGLATALALPPEALARVAATAQQEMIDTFSIDAIAARYDALYDQICPPSSLSPKEAAA</sequence>
<dbReference type="OrthoDB" id="529131at2"/>
<dbReference type="AlphaFoldDB" id="A0A1X7AAJ1"/>
<dbReference type="InterPro" id="IPR028098">
    <property type="entry name" value="Glyco_trans_4-like_N"/>
</dbReference>
<protein>
    <submittedName>
        <fullName evidence="3">Capsular glucan synthase</fullName>
        <ecNumber evidence="3">2.4.1.21</ecNumber>
    </submittedName>
</protein>
<dbReference type="CDD" id="cd03811">
    <property type="entry name" value="GT4_GT28_WabH-like"/>
    <property type="match status" value="1"/>
</dbReference>
<dbReference type="Gene3D" id="3.40.50.2000">
    <property type="entry name" value="Glycogen Phosphorylase B"/>
    <property type="match status" value="2"/>
</dbReference>
<keyword evidence="4" id="KW-1185">Reference proteome</keyword>
<dbReference type="Pfam" id="PF00534">
    <property type="entry name" value="Glycos_transf_1"/>
    <property type="match status" value="1"/>
</dbReference>
<name>A0A1X7AAJ1_9RHOB</name>